<evidence type="ECO:0000313" key="6">
    <source>
        <dbReference type="Proteomes" id="UP000316429"/>
    </source>
</evidence>
<evidence type="ECO:0000259" key="4">
    <source>
        <dbReference type="PROSITE" id="PS50885"/>
    </source>
</evidence>
<feature type="non-terminal residue" evidence="5">
    <location>
        <position position="353"/>
    </location>
</feature>
<dbReference type="PANTHER" id="PTHR43531">
    <property type="entry name" value="PROTEIN ICFG"/>
    <property type="match status" value="1"/>
</dbReference>
<dbReference type="PANTHER" id="PTHR43531:SF11">
    <property type="entry name" value="METHYL-ACCEPTING CHEMOTAXIS PROTEIN 3"/>
    <property type="match status" value="1"/>
</dbReference>
<protein>
    <submittedName>
        <fullName evidence="5">HAMP domain-containing protein</fullName>
    </submittedName>
</protein>
<dbReference type="EMBL" id="VFYP01000013">
    <property type="protein sequence ID" value="TPP03688.1"/>
    <property type="molecule type" value="Genomic_DNA"/>
</dbReference>
<organism evidence="5 6">
    <name type="scientific">Rhizobium glycinendophyticum</name>
    <dbReference type="NCBI Taxonomy" id="2589807"/>
    <lineage>
        <taxon>Bacteria</taxon>
        <taxon>Pseudomonadati</taxon>
        <taxon>Pseudomonadota</taxon>
        <taxon>Alphaproteobacteria</taxon>
        <taxon>Hyphomicrobiales</taxon>
        <taxon>Rhizobiaceae</taxon>
        <taxon>Rhizobium/Agrobacterium group</taxon>
        <taxon>Rhizobium</taxon>
    </lineage>
</organism>
<gene>
    <name evidence="5" type="ORF">FJQ55_23265</name>
</gene>
<comment type="similarity">
    <text evidence="2">Belongs to the methyl-accepting chemotaxis (MCP) protein family.</text>
</comment>
<sequence length="353" mass="37109">MRGTIKLKLTIVFATLILIIAGLATYSAFSLATLNAASSAMVDGPVRRLELALTANVAALDAIRAQKNALIAESAADDEKYFSQSVEQIDTLMQSTRDGLAIASPEGKPYWQKILDLTAAFQEKTQTLKSMETTGNHTGAVTLSMGELRALTGDLVAAVQSLIEIQHKGMAKTIAENADLYGSSKTMLITASVLAAIIALAAALWIISGISTGLKKIQTVVGAVAIGDLSQQVEIKTNDEIKDLVDSVNAMTANLRSTAHLADMISIGDLSTEVKLLSEKDVLGLAIEKMTANLRNTATVADQIANGDLTVSPKPASDKDTLGIALRNMVERLRGVVSDALAASENVSAGSQQ</sequence>
<feature type="domain" description="HAMP" evidence="4">
    <location>
        <begin position="288"/>
        <end position="338"/>
    </location>
</feature>
<dbReference type="GO" id="GO:0004888">
    <property type="term" value="F:transmembrane signaling receptor activity"/>
    <property type="evidence" value="ECO:0007669"/>
    <property type="project" value="TreeGrafter"/>
</dbReference>
<dbReference type="InterPro" id="IPR003660">
    <property type="entry name" value="HAMP_dom"/>
</dbReference>
<feature type="domain" description="HAMP" evidence="4">
    <location>
        <begin position="208"/>
        <end position="260"/>
    </location>
</feature>
<dbReference type="Proteomes" id="UP000316429">
    <property type="component" value="Unassembled WGS sequence"/>
</dbReference>
<dbReference type="InterPro" id="IPR051310">
    <property type="entry name" value="MCP_chemotaxis"/>
</dbReference>
<dbReference type="PROSITE" id="PS50885">
    <property type="entry name" value="HAMP"/>
    <property type="match status" value="2"/>
</dbReference>
<feature type="transmembrane region" description="Helical" evidence="3">
    <location>
        <begin position="187"/>
        <end position="207"/>
    </location>
</feature>
<dbReference type="RefSeq" id="WP_140832594.1">
    <property type="nucleotide sequence ID" value="NZ_VFYP01000013.1"/>
</dbReference>
<dbReference type="AlphaFoldDB" id="A0A504TLZ0"/>
<dbReference type="SUPFAM" id="SSF158472">
    <property type="entry name" value="HAMP domain-like"/>
    <property type="match status" value="1"/>
</dbReference>
<comment type="caution">
    <text evidence="5">The sequence shown here is derived from an EMBL/GenBank/DDBJ whole genome shotgun (WGS) entry which is preliminary data.</text>
</comment>
<name>A0A504TLZ0_9HYPH</name>
<evidence type="ECO:0000256" key="2">
    <source>
        <dbReference type="ARBA" id="ARBA00029447"/>
    </source>
</evidence>
<evidence type="ECO:0000313" key="5">
    <source>
        <dbReference type="EMBL" id="TPP03688.1"/>
    </source>
</evidence>
<keyword evidence="3" id="KW-0472">Membrane</keyword>
<dbReference type="GO" id="GO:0006935">
    <property type="term" value="P:chemotaxis"/>
    <property type="evidence" value="ECO:0007669"/>
    <property type="project" value="UniProtKB-KW"/>
</dbReference>
<dbReference type="GO" id="GO:0005886">
    <property type="term" value="C:plasma membrane"/>
    <property type="evidence" value="ECO:0007669"/>
    <property type="project" value="TreeGrafter"/>
</dbReference>
<accession>A0A504TLZ0</accession>
<proteinExistence type="inferred from homology"/>
<evidence type="ECO:0000256" key="3">
    <source>
        <dbReference type="SAM" id="Phobius"/>
    </source>
</evidence>
<dbReference type="SMART" id="SM00304">
    <property type="entry name" value="HAMP"/>
    <property type="match status" value="2"/>
</dbReference>
<dbReference type="GO" id="GO:0007165">
    <property type="term" value="P:signal transduction"/>
    <property type="evidence" value="ECO:0007669"/>
    <property type="project" value="InterPro"/>
</dbReference>
<keyword evidence="3" id="KW-0812">Transmembrane</keyword>
<keyword evidence="3" id="KW-1133">Transmembrane helix</keyword>
<dbReference type="OrthoDB" id="9814362at2"/>
<dbReference type="Gene3D" id="6.10.340.10">
    <property type="match status" value="1"/>
</dbReference>
<reference evidence="5 6" key="1">
    <citation type="submission" date="2019-06" db="EMBL/GenBank/DDBJ databases">
        <title>Rhizobium sp. CL12 isolated from roots of soybean.</title>
        <authorList>
            <person name="Wang C."/>
        </authorList>
    </citation>
    <scope>NUCLEOTIDE SEQUENCE [LARGE SCALE GENOMIC DNA]</scope>
    <source>
        <strain evidence="5 6">CL12</strain>
    </source>
</reference>
<keyword evidence="6" id="KW-1185">Reference proteome</keyword>
<dbReference type="CDD" id="cd06225">
    <property type="entry name" value="HAMP"/>
    <property type="match status" value="1"/>
</dbReference>
<evidence type="ECO:0000256" key="1">
    <source>
        <dbReference type="ARBA" id="ARBA00022500"/>
    </source>
</evidence>
<keyword evidence="1" id="KW-0145">Chemotaxis</keyword>
<dbReference type="Pfam" id="PF00672">
    <property type="entry name" value="HAMP"/>
    <property type="match status" value="1"/>
</dbReference>